<keyword evidence="4" id="KW-1185">Reference proteome</keyword>
<organism evidence="3 4">
    <name type="scientific">Terfezia boudieri ATCC MYA-4762</name>
    <dbReference type="NCBI Taxonomy" id="1051890"/>
    <lineage>
        <taxon>Eukaryota</taxon>
        <taxon>Fungi</taxon>
        <taxon>Dikarya</taxon>
        <taxon>Ascomycota</taxon>
        <taxon>Pezizomycotina</taxon>
        <taxon>Pezizomycetes</taxon>
        <taxon>Pezizales</taxon>
        <taxon>Pezizaceae</taxon>
        <taxon>Terfezia</taxon>
    </lineage>
</organism>
<evidence type="ECO:0008006" key="5">
    <source>
        <dbReference type="Google" id="ProtNLM"/>
    </source>
</evidence>
<dbReference type="GO" id="GO:0006508">
    <property type="term" value="P:proteolysis"/>
    <property type="evidence" value="ECO:0007669"/>
    <property type="project" value="InterPro"/>
</dbReference>
<sequence>MPQRKGTLRGTFRRMKQQLKNHLGYGEQLERGEGMLEDGAHEPQQRTNIREIEGQKEEEEAEEEETRPRLEEGGKGSEIRPVPEKGENQEQQGNILGPEDANPTGDGWFAADFALLNQLLRGLGKSQTWITTIDFDQAIREFGPILHGNPHRQRKIVYGAQDQTLENISMIALGIENLLNALELVLEATSPGDKVLLIYCGHGDPDTKGFNIGEVDILTPERFRHVLTKYIHKNLSVSLLLTSCYAGGWILNPNVNATILAAADNESESDSWNRSASGRFAGGLFIEAVAKELVRTATPSYGSGGSPPASFERFSSGVESTVEELFSLAAKPVFQVKDTKDATDIQQAFGISFATDLYLKRFLSLPRAPPNPHPHNMTDRQRGNLIRRWPPQVYDIVTQYEFLRPGDETKPSNMRIATLISCFKEGILMDRDAITLWHSTRYRVLASMLADVYIPVLGLRPFRPFSMFDQGEWRTELKAKQGGGFFQAVIDCHIFPGPTLGGINRPFIKLYQYIAAAGVDKGLDLPEFKEKLRNLAFLLQKHAGNTNEAFCGSVAC</sequence>
<feature type="compositionally biased region" description="Basic and acidic residues" evidence="2">
    <location>
        <begin position="28"/>
        <end position="55"/>
    </location>
</feature>
<dbReference type="Proteomes" id="UP000267821">
    <property type="component" value="Unassembled WGS sequence"/>
</dbReference>
<evidence type="ECO:0000313" key="4">
    <source>
        <dbReference type="Proteomes" id="UP000267821"/>
    </source>
</evidence>
<evidence type="ECO:0000256" key="2">
    <source>
        <dbReference type="SAM" id="MobiDB-lite"/>
    </source>
</evidence>
<dbReference type="STRING" id="1051890.A0A3N4LL81"/>
<dbReference type="OrthoDB" id="3000060at2759"/>
<proteinExistence type="inferred from homology"/>
<dbReference type="Pfam" id="PF01650">
    <property type="entry name" value="Peptidase_C13"/>
    <property type="match status" value="1"/>
</dbReference>
<dbReference type="EMBL" id="ML121545">
    <property type="protein sequence ID" value="RPB23654.1"/>
    <property type="molecule type" value="Genomic_DNA"/>
</dbReference>
<evidence type="ECO:0000313" key="3">
    <source>
        <dbReference type="EMBL" id="RPB23654.1"/>
    </source>
</evidence>
<protein>
    <recommendedName>
        <fullName evidence="5">Peptidase C13 family protein</fullName>
    </recommendedName>
</protein>
<dbReference type="AlphaFoldDB" id="A0A3N4LL81"/>
<dbReference type="InParanoid" id="A0A3N4LL81"/>
<feature type="region of interest" description="Disordered" evidence="2">
    <location>
        <begin position="1"/>
        <end position="103"/>
    </location>
</feature>
<evidence type="ECO:0000256" key="1">
    <source>
        <dbReference type="ARBA" id="ARBA00009941"/>
    </source>
</evidence>
<gene>
    <name evidence="3" type="ORF">L211DRAFT_868529</name>
</gene>
<comment type="similarity">
    <text evidence="1">Belongs to the peptidase C13 family.</text>
</comment>
<reference evidence="3 4" key="1">
    <citation type="journal article" date="2018" name="Nat. Ecol. Evol.">
        <title>Pezizomycetes genomes reveal the molecular basis of ectomycorrhizal truffle lifestyle.</title>
        <authorList>
            <person name="Murat C."/>
            <person name="Payen T."/>
            <person name="Noel B."/>
            <person name="Kuo A."/>
            <person name="Morin E."/>
            <person name="Chen J."/>
            <person name="Kohler A."/>
            <person name="Krizsan K."/>
            <person name="Balestrini R."/>
            <person name="Da Silva C."/>
            <person name="Montanini B."/>
            <person name="Hainaut M."/>
            <person name="Levati E."/>
            <person name="Barry K.W."/>
            <person name="Belfiori B."/>
            <person name="Cichocki N."/>
            <person name="Clum A."/>
            <person name="Dockter R.B."/>
            <person name="Fauchery L."/>
            <person name="Guy J."/>
            <person name="Iotti M."/>
            <person name="Le Tacon F."/>
            <person name="Lindquist E.A."/>
            <person name="Lipzen A."/>
            <person name="Malagnac F."/>
            <person name="Mello A."/>
            <person name="Molinier V."/>
            <person name="Miyauchi S."/>
            <person name="Poulain J."/>
            <person name="Riccioni C."/>
            <person name="Rubini A."/>
            <person name="Sitrit Y."/>
            <person name="Splivallo R."/>
            <person name="Traeger S."/>
            <person name="Wang M."/>
            <person name="Zifcakova L."/>
            <person name="Wipf D."/>
            <person name="Zambonelli A."/>
            <person name="Paolocci F."/>
            <person name="Nowrousian M."/>
            <person name="Ottonello S."/>
            <person name="Baldrian P."/>
            <person name="Spatafora J.W."/>
            <person name="Henrissat B."/>
            <person name="Nagy L.G."/>
            <person name="Aury J.M."/>
            <person name="Wincker P."/>
            <person name="Grigoriev I.V."/>
            <person name="Bonfante P."/>
            <person name="Martin F.M."/>
        </authorList>
    </citation>
    <scope>NUCLEOTIDE SEQUENCE [LARGE SCALE GENOMIC DNA]</scope>
    <source>
        <strain evidence="3 4">ATCC MYA-4762</strain>
    </source>
</reference>
<accession>A0A3N4LL81</accession>
<name>A0A3N4LL81_9PEZI</name>
<feature type="compositionally biased region" description="Basic and acidic residues" evidence="2">
    <location>
        <begin position="66"/>
        <end position="88"/>
    </location>
</feature>
<dbReference type="GO" id="GO:0008233">
    <property type="term" value="F:peptidase activity"/>
    <property type="evidence" value="ECO:0007669"/>
    <property type="project" value="InterPro"/>
</dbReference>
<feature type="compositionally biased region" description="Acidic residues" evidence="2">
    <location>
        <begin position="56"/>
        <end position="65"/>
    </location>
</feature>
<dbReference type="InterPro" id="IPR001096">
    <property type="entry name" value="Peptidase_C13"/>
</dbReference>